<dbReference type="CDD" id="cd06577">
    <property type="entry name" value="PASTA_pknB"/>
    <property type="match status" value="4"/>
</dbReference>
<dbReference type="InterPro" id="IPR000719">
    <property type="entry name" value="Prot_kinase_dom"/>
</dbReference>
<dbReference type="SMART" id="SM00220">
    <property type="entry name" value="S_TKc"/>
    <property type="match status" value="1"/>
</dbReference>
<name>A0A6J6HLW4_9ZZZZ</name>
<dbReference type="Pfam" id="PF03793">
    <property type="entry name" value="PASTA"/>
    <property type="match status" value="4"/>
</dbReference>
<dbReference type="EMBL" id="CAEZUX010000043">
    <property type="protein sequence ID" value="CAB4612809.1"/>
    <property type="molecule type" value="Genomic_DNA"/>
</dbReference>
<keyword evidence="4" id="KW-0418">Kinase</keyword>
<dbReference type="InterPro" id="IPR011009">
    <property type="entry name" value="Kinase-like_dom_sf"/>
</dbReference>
<dbReference type="PANTHER" id="PTHR43289">
    <property type="entry name" value="MITOGEN-ACTIVATED PROTEIN KINASE KINASE KINASE 20-RELATED"/>
    <property type="match status" value="1"/>
</dbReference>
<evidence type="ECO:0000256" key="2">
    <source>
        <dbReference type="ARBA" id="ARBA00022679"/>
    </source>
</evidence>
<organism evidence="9">
    <name type="scientific">freshwater metagenome</name>
    <dbReference type="NCBI Taxonomy" id="449393"/>
    <lineage>
        <taxon>unclassified sequences</taxon>
        <taxon>metagenomes</taxon>
        <taxon>ecological metagenomes</taxon>
    </lineage>
</organism>
<feature type="domain" description="PASTA" evidence="8">
    <location>
        <begin position="377"/>
        <end position="443"/>
    </location>
</feature>
<sequence>MSNQNPTVINDRYELGPRIGRGGMADVFLARDLLLDREVALKVLFPEHAIDPNFVERFRREAQAVAGLNHPNIVAVYDWGQTGNTYFMAMEYVKGKTLAAVLRQQTRFSARNAAMVAGHIAGALAYAHRNNVVHRDIKPANILMGDNGDVKVADFGIARALDAGHDAGLTQDGAVMGTATYFSPEQAKGEGLDLRSDLYSLGVVLYELLTGRAPFIGESALATAYKQVNEMPPSIRSLVADVPTPLEAIVAKCMTKNAEMRYASADQLRDDLRRFVSGEPTLAMDEVRARQGKPPLAASDLDQATTLMAPVGNDATDTAAMPVTPSTTVMPTTMAPVETLPDYEDDAPSKRGYIIGAVVAGLVIVGGIIFLITSMGGSSALTVPNVSGQSCDVAKATLEGAKFAVSVSPAETVCDATQIVQSQSPAAGDTAKEGEDITLVFPAVTVEVPPIVGLTEEAARTAIEGAGFVFAKGPDVIDKTYAIGTVAMQNPAGRSQLAKGETVTVNVSGGNGQLAVPTVVVGQTTATAQAFLQADPYKFVVTIVEEANATVAKGIVIRTDPVVGQLLDKGAPITLYVSSGPQPVAMPSVKGLTETDALAKLTNLGLGASIDYVDLATGNANIGKVISQGTAVGTMVTPGTKIVLTVGRDASAPAG</sequence>
<feature type="transmembrane region" description="Helical" evidence="6">
    <location>
        <begin position="353"/>
        <end position="372"/>
    </location>
</feature>
<dbReference type="InterPro" id="IPR005543">
    <property type="entry name" value="PASTA_dom"/>
</dbReference>
<feature type="domain" description="PASTA" evidence="8">
    <location>
        <begin position="445"/>
        <end position="509"/>
    </location>
</feature>
<gene>
    <name evidence="9" type="ORF">UFOPK1874_00538</name>
</gene>
<evidence type="ECO:0000313" key="9">
    <source>
        <dbReference type="EMBL" id="CAB4612809.1"/>
    </source>
</evidence>
<keyword evidence="1" id="KW-0723">Serine/threonine-protein kinase</keyword>
<evidence type="ECO:0000259" key="8">
    <source>
        <dbReference type="PROSITE" id="PS51178"/>
    </source>
</evidence>
<keyword evidence="6" id="KW-0472">Membrane</keyword>
<keyword evidence="6" id="KW-0812">Transmembrane</keyword>
<evidence type="ECO:0000256" key="3">
    <source>
        <dbReference type="ARBA" id="ARBA00022741"/>
    </source>
</evidence>
<protein>
    <submittedName>
        <fullName evidence="9">Unannotated protein</fullName>
    </submittedName>
</protein>
<keyword evidence="6" id="KW-1133">Transmembrane helix</keyword>
<evidence type="ECO:0000259" key="7">
    <source>
        <dbReference type="PROSITE" id="PS50011"/>
    </source>
</evidence>
<dbReference type="PANTHER" id="PTHR43289:SF34">
    <property type="entry name" value="SERINE_THREONINE-PROTEIN KINASE YBDM-RELATED"/>
    <property type="match status" value="1"/>
</dbReference>
<dbReference type="PROSITE" id="PS51178">
    <property type="entry name" value="PASTA"/>
    <property type="match status" value="4"/>
</dbReference>
<dbReference type="PROSITE" id="PS00108">
    <property type="entry name" value="PROTEIN_KINASE_ST"/>
    <property type="match status" value="1"/>
</dbReference>
<dbReference type="PROSITE" id="PS00107">
    <property type="entry name" value="PROTEIN_KINASE_ATP"/>
    <property type="match status" value="1"/>
</dbReference>
<evidence type="ECO:0000256" key="4">
    <source>
        <dbReference type="ARBA" id="ARBA00022777"/>
    </source>
</evidence>
<proteinExistence type="predicted"/>
<dbReference type="NCBIfam" id="NF033483">
    <property type="entry name" value="PknB_PASTA_kin"/>
    <property type="match status" value="1"/>
</dbReference>
<dbReference type="Gene3D" id="3.30.200.20">
    <property type="entry name" value="Phosphorylase Kinase, domain 1"/>
    <property type="match status" value="1"/>
</dbReference>
<accession>A0A6J6HLW4</accession>
<dbReference type="GO" id="GO:0004674">
    <property type="term" value="F:protein serine/threonine kinase activity"/>
    <property type="evidence" value="ECO:0007669"/>
    <property type="project" value="UniProtKB-KW"/>
</dbReference>
<keyword evidence="2" id="KW-0808">Transferase</keyword>
<dbReference type="Gene3D" id="3.30.10.20">
    <property type="match status" value="4"/>
</dbReference>
<dbReference type="FunFam" id="1.10.510.10:FF:000021">
    <property type="entry name" value="Serine/threonine protein kinase"/>
    <property type="match status" value="1"/>
</dbReference>
<dbReference type="FunFam" id="3.30.200.20:FF:000035">
    <property type="entry name" value="Serine/threonine protein kinase Stk1"/>
    <property type="match status" value="1"/>
</dbReference>
<evidence type="ECO:0000256" key="1">
    <source>
        <dbReference type="ARBA" id="ARBA00022527"/>
    </source>
</evidence>
<dbReference type="Pfam" id="PF00069">
    <property type="entry name" value="Pkinase"/>
    <property type="match status" value="1"/>
</dbReference>
<dbReference type="GO" id="GO:0005524">
    <property type="term" value="F:ATP binding"/>
    <property type="evidence" value="ECO:0007669"/>
    <property type="project" value="UniProtKB-KW"/>
</dbReference>
<dbReference type="SUPFAM" id="SSF56112">
    <property type="entry name" value="Protein kinase-like (PK-like)"/>
    <property type="match status" value="1"/>
</dbReference>
<evidence type="ECO:0000256" key="5">
    <source>
        <dbReference type="ARBA" id="ARBA00022840"/>
    </source>
</evidence>
<evidence type="ECO:0000256" key="6">
    <source>
        <dbReference type="SAM" id="Phobius"/>
    </source>
</evidence>
<dbReference type="AlphaFoldDB" id="A0A6J6HLW4"/>
<dbReference type="InterPro" id="IPR017441">
    <property type="entry name" value="Protein_kinase_ATP_BS"/>
</dbReference>
<feature type="domain" description="Protein kinase" evidence="7">
    <location>
        <begin position="13"/>
        <end position="276"/>
    </location>
</feature>
<dbReference type="CDD" id="cd14014">
    <property type="entry name" value="STKc_PknB_like"/>
    <property type="match status" value="1"/>
</dbReference>
<feature type="domain" description="PASTA" evidence="8">
    <location>
        <begin position="580"/>
        <end position="648"/>
    </location>
</feature>
<feature type="domain" description="PASTA" evidence="8">
    <location>
        <begin position="510"/>
        <end position="579"/>
    </location>
</feature>
<reference evidence="9" key="1">
    <citation type="submission" date="2020-05" db="EMBL/GenBank/DDBJ databases">
        <authorList>
            <person name="Chiriac C."/>
            <person name="Salcher M."/>
            <person name="Ghai R."/>
            <person name="Kavagutti S V."/>
        </authorList>
    </citation>
    <scope>NUCLEOTIDE SEQUENCE</scope>
</reference>
<dbReference type="Gene3D" id="1.10.510.10">
    <property type="entry name" value="Transferase(Phosphotransferase) domain 1"/>
    <property type="match status" value="1"/>
</dbReference>
<keyword evidence="5" id="KW-0067">ATP-binding</keyword>
<dbReference type="PROSITE" id="PS50011">
    <property type="entry name" value="PROTEIN_KINASE_DOM"/>
    <property type="match status" value="1"/>
</dbReference>
<dbReference type="InterPro" id="IPR008271">
    <property type="entry name" value="Ser/Thr_kinase_AS"/>
</dbReference>
<keyword evidence="3" id="KW-0547">Nucleotide-binding</keyword>
<dbReference type="SMART" id="SM00740">
    <property type="entry name" value="PASTA"/>
    <property type="match status" value="4"/>
</dbReference>